<dbReference type="InterPro" id="IPR038508">
    <property type="entry name" value="ArfGAP_dom_sf"/>
</dbReference>
<dbReference type="CDD" id="cd08204">
    <property type="entry name" value="ArfGap"/>
    <property type="match status" value="1"/>
</dbReference>
<evidence type="ECO:0000256" key="2">
    <source>
        <dbReference type="ARBA" id="ARBA00022723"/>
    </source>
</evidence>
<dbReference type="AlphaFoldDB" id="A0A4T0NL85"/>
<name>A0A4T0NL85_9BASI</name>
<dbReference type="SUPFAM" id="SSF57863">
    <property type="entry name" value="ArfGap/RecO-like zinc finger"/>
    <property type="match status" value="1"/>
</dbReference>
<dbReference type="GO" id="GO:0005096">
    <property type="term" value="F:GTPase activator activity"/>
    <property type="evidence" value="ECO:0007669"/>
    <property type="project" value="UniProtKB-KW"/>
</dbReference>
<feature type="region of interest" description="Disordered" evidence="6">
    <location>
        <begin position="84"/>
        <end position="112"/>
    </location>
</feature>
<dbReference type="FunFam" id="1.10.220.150:FF:000009">
    <property type="entry name" value="stromal membrane-associated protein 1 isoform X1"/>
    <property type="match status" value="1"/>
</dbReference>
<feature type="region of interest" description="Disordered" evidence="6">
    <location>
        <begin position="135"/>
        <end position="174"/>
    </location>
</feature>
<evidence type="ECO:0000313" key="8">
    <source>
        <dbReference type="EMBL" id="TIB97347.1"/>
    </source>
</evidence>
<dbReference type="Gene3D" id="1.10.220.150">
    <property type="entry name" value="Arf GTPase activating protein"/>
    <property type="match status" value="1"/>
</dbReference>
<dbReference type="Proteomes" id="UP000307169">
    <property type="component" value="Unassembled WGS sequence"/>
</dbReference>
<dbReference type="PANTHER" id="PTHR45705">
    <property type="entry name" value="FI20236P1"/>
    <property type="match status" value="1"/>
</dbReference>
<dbReference type="SMART" id="SM00105">
    <property type="entry name" value="ArfGap"/>
    <property type="match status" value="1"/>
</dbReference>
<dbReference type="EMBL" id="SPRH01000049">
    <property type="protein sequence ID" value="TIB97347.1"/>
    <property type="molecule type" value="Genomic_DNA"/>
</dbReference>
<evidence type="ECO:0000256" key="6">
    <source>
        <dbReference type="SAM" id="MobiDB-lite"/>
    </source>
</evidence>
<dbReference type="PRINTS" id="PR00405">
    <property type="entry name" value="REVINTRACTNG"/>
</dbReference>
<keyword evidence="4" id="KW-0862">Zinc</keyword>
<evidence type="ECO:0000256" key="4">
    <source>
        <dbReference type="ARBA" id="ARBA00022833"/>
    </source>
</evidence>
<dbReference type="InterPro" id="IPR037278">
    <property type="entry name" value="ARFGAP/RecO"/>
</dbReference>
<keyword evidence="1" id="KW-0343">GTPase activation</keyword>
<feature type="region of interest" description="Disordered" evidence="6">
    <location>
        <begin position="195"/>
        <end position="238"/>
    </location>
</feature>
<comment type="caution">
    <text evidence="8">The sequence shown here is derived from an EMBL/GenBank/DDBJ whole genome shotgun (WGS) entry which is preliminary data.</text>
</comment>
<gene>
    <name evidence="8" type="ORF">E3Q17_03447</name>
</gene>
<reference evidence="8 9" key="1">
    <citation type="submission" date="2019-03" db="EMBL/GenBank/DDBJ databases">
        <title>Sequencing 25 genomes of Wallemia mellicola.</title>
        <authorList>
            <person name="Gostincar C."/>
        </authorList>
    </citation>
    <scope>NUCLEOTIDE SEQUENCE [LARGE SCALE GENOMIC DNA]</scope>
    <source>
        <strain evidence="8 9">EXF-1262</strain>
    </source>
</reference>
<proteinExistence type="predicted"/>
<feature type="domain" description="Arf-GAP" evidence="7">
    <location>
        <begin position="14"/>
        <end position="136"/>
    </location>
</feature>
<protein>
    <recommendedName>
        <fullName evidence="7">Arf-GAP domain-containing protein</fullName>
    </recommendedName>
</protein>
<dbReference type="GO" id="GO:0005737">
    <property type="term" value="C:cytoplasm"/>
    <property type="evidence" value="ECO:0007669"/>
    <property type="project" value="TreeGrafter"/>
</dbReference>
<keyword evidence="3 5" id="KW-0863">Zinc-finger</keyword>
<dbReference type="InterPro" id="IPR051718">
    <property type="entry name" value="ARF_GTPase-activating"/>
</dbReference>
<evidence type="ECO:0000256" key="1">
    <source>
        <dbReference type="ARBA" id="ARBA00022468"/>
    </source>
</evidence>
<evidence type="ECO:0000256" key="5">
    <source>
        <dbReference type="PROSITE-ProRule" id="PRU00288"/>
    </source>
</evidence>
<dbReference type="PANTHER" id="PTHR45705:SF1">
    <property type="entry name" value="FI20236P1"/>
    <property type="match status" value="1"/>
</dbReference>
<dbReference type="PROSITE" id="PS50115">
    <property type="entry name" value="ARFGAP"/>
    <property type="match status" value="1"/>
</dbReference>
<feature type="compositionally biased region" description="Polar residues" evidence="6">
    <location>
        <begin position="165"/>
        <end position="174"/>
    </location>
</feature>
<dbReference type="InterPro" id="IPR001164">
    <property type="entry name" value="ArfGAP_dom"/>
</dbReference>
<evidence type="ECO:0000313" key="9">
    <source>
        <dbReference type="Proteomes" id="UP000307169"/>
    </source>
</evidence>
<keyword evidence="2" id="KW-0479">Metal-binding</keyword>
<organism evidence="8 9">
    <name type="scientific">Wallemia mellicola</name>
    <dbReference type="NCBI Taxonomy" id="1708541"/>
    <lineage>
        <taxon>Eukaryota</taxon>
        <taxon>Fungi</taxon>
        <taxon>Dikarya</taxon>
        <taxon>Basidiomycota</taxon>
        <taxon>Wallemiomycotina</taxon>
        <taxon>Wallemiomycetes</taxon>
        <taxon>Wallemiales</taxon>
        <taxon>Wallemiaceae</taxon>
        <taxon>Wallemia</taxon>
    </lineage>
</organism>
<sequence length="250" mass="27188">MSGVSKQQAERNHRRLLDIIKVPGNQNCADCKASNPRWASYSLGIFLCMPCASVHRKLGTHISKVKSVTLDNWNREQVASMEHIGNSRSNSIFNPDETKNPPPTNSSQVERDSELEIYIRKKYIHKAFIRKSATIPPPSKGILKATNTGSSTGSNGSGSLGADLNANTSLNSRTSMSPTAFDGLYKQRSASLQANGNNEVNNQPLINLEGLSTPQDPLQLAPQTISPQQDTSRSFSLPVSLEAQQTAIDV</sequence>
<accession>A0A4T0NL85</accession>
<dbReference type="GO" id="GO:0008270">
    <property type="term" value="F:zinc ion binding"/>
    <property type="evidence" value="ECO:0007669"/>
    <property type="project" value="UniProtKB-KW"/>
</dbReference>
<evidence type="ECO:0000259" key="7">
    <source>
        <dbReference type="PROSITE" id="PS50115"/>
    </source>
</evidence>
<dbReference type="Pfam" id="PF01412">
    <property type="entry name" value="ArfGap"/>
    <property type="match status" value="1"/>
</dbReference>
<evidence type="ECO:0000256" key="3">
    <source>
        <dbReference type="ARBA" id="ARBA00022771"/>
    </source>
</evidence>